<dbReference type="PANTHER" id="PTHR46890">
    <property type="entry name" value="NON-LTR RETROLELEMENT REVERSE TRANSCRIPTASE-LIKE PROTEIN-RELATED"/>
    <property type="match status" value="1"/>
</dbReference>
<evidence type="ECO:0000313" key="2">
    <source>
        <dbReference type="Proteomes" id="UP000265520"/>
    </source>
</evidence>
<reference evidence="1 2" key="1">
    <citation type="journal article" date="2018" name="Front. Plant Sci.">
        <title>Red Clover (Trifolium pratense) and Zigzag Clover (T. medium) - A Picture of Genomic Similarities and Differences.</title>
        <authorList>
            <person name="Dluhosova J."/>
            <person name="Istvanek J."/>
            <person name="Nedelnik J."/>
            <person name="Repkova J."/>
        </authorList>
    </citation>
    <scope>NUCLEOTIDE SEQUENCE [LARGE SCALE GENOMIC DNA]</scope>
    <source>
        <strain evidence="2">cv. 10/8</strain>
        <tissue evidence="1">Leaf</tissue>
    </source>
</reference>
<dbReference type="Proteomes" id="UP000265520">
    <property type="component" value="Unassembled WGS sequence"/>
</dbReference>
<gene>
    <name evidence="1" type="ORF">A2U01_0010249</name>
</gene>
<keyword evidence="1" id="KW-0808">Transferase</keyword>
<evidence type="ECO:0000313" key="1">
    <source>
        <dbReference type="EMBL" id="MCH89354.1"/>
    </source>
</evidence>
<keyword evidence="1" id="KW-0675">Receptor</keyword>
<sequence>SATLPKAITASFLALIPKKDHLQALSDYRPICLVSSLYKILSKVLSARLKKVLEGWLRWIRACVFQSTMSVLVNGSPTEDFNVEKGLRQGDPLSPFVFLIVVEASRDLCAKRWIVVVFMVTRNTGRC</sequence>
<name>A0A392MSV3_9FABA</name>
<dbReference type="GO" id="GO:0016301">
    <property type="term" value="F:kinase activity"/>
    <property type="evidence" value="ECO:0007669"/>
    <property type="project" value="UniProtKB-KW"/>
</dbReference>
<comment type="caution">
    <text evidence="1">The sequence shown here is derived from an EMBL/GenBank/DDBJ whole genome shotgun (WGS) entry which is preliminary data.</text>
</comment>
<dbReference type="AlphaFoldDB" id="A0A392MSV3"/>
<protein>
    <submittedName>
        <fullName evidence="1">Cysteine-rich receptor-like protein kinase</fullName>
    </submittedName>
</protein>
<feature type="non-terminal residue" evidence="1">
    <location>
        <position position="1"/>
    </location>
</feature>
<keyword evidence="1" id="KW-0418">Kinase</keyword>
<proteinExistence type="predicted"/>
<dbReference type="InterPro" id="IPR052343">
    <property type="entry name" value="Retrotransposon-Effector_Assoc"/>
</dbReference>
<dbReference type="EMBL" id="LXQA010015977">
    <property type="protein sequence ID" value="MCH89354.1"/>
    <property type="molecule type" value="Genomic_DNA"/>
</dbReference>
<dbReference type="PANTHER" id="PTHR46890:SF50">
    <property type="entry name" value="RNA-DIRECTED DNA POLYMERASE, EUKARYOTA, REVERSE TRANSCRIPTASE ZINC-BINDING DOMAIN PROTEIN-RELATED"/>
    <property type="match status" value="1"/>
</dbReference>
<accession>A0A392MSV3</accession>
<keyword evidence="2" id="KW-1185">Reference proteome</keyword>
<organism evidence="1 2">
    <name type="scientific">Trifolium medium</name>
    <dbReference type="NCBI Taxonomy" id="97028"/>
    <lineage>
        <taxon>Eukaryota</taxon>
        <taxon>Viridiplantae</taxon>
        <taxon>Streptophyta</taxon>
        <taxon>Embryophyta</taxon>
        <taxon>Tracheophyta</taxon>
        <taxon>Spermatophyta</taxon>
        <taxon>Magnoliopsida</taxon>
        <taxon>eudicotyledons</taxon>
        <taxon>Gunneridae</taxon>
        <taxon>Pentapetalae</taxon>
        <taxon>rosids</taxon>
        <taxon>fabids</taxon>
        <taxon>Fabales</taxon>
        <taxon>Fabaceae</taxon>
        <taxon>Papilionoideae</taxon>
        <taxon>50 kb inversion clade</taxon>
        <taxon>NPAAA clade</taxon>
        <taxon>Hologalegina</taxon>
        <taxon>IRL clade</taxon>
        <taxon>Trifolieae</taxon>
        <taxon>Trifolium</taxon>
    </lineage>
</organism>